<dbReference type="VEuPathDB" id="TriTrypDB:BSAL_42835"/>
<evidence type="ECO:0000313" key="3">
    <source>
        <dbReference type="Proteomes" id="UP000051952"/>
    </source>
</evidence>
<feature type="region of interest" description="Disordered" evidence="1">
    <location>
        <begin position="1"/>
        <end position="22"/>
    </location>
</feature>
<evidence type="ECO:0000313" key="2">
    <source>
        <dbReference type="EMBL" id="CUG93429.1"/>
    </source>
</evidence>
<feature type="non-terminal residue" evidence="2">
    <location>
        <position position="89"/>
    </location>
</feature>
<dbReference type="EMBL" id="CYKH01002154">
    <property type="protein sequence ID" value="CUG93429.1"/>
    <property type="molecule type" value="Genomic_DNA"/>
</dbReference>
<name>A0A0S4JT68_BODSA</name>
<dbReference type="Proteomes" id="UP000051952">
    <property type="component" value="Unassembled WGS sequence"/>
</dbReference>
<keyword evidence="3" id="KW-1185">Reference proteome</keyword>
<accession>A0A0S4JT68</accession>
<reference evidence="3" key="1">
    <citation type="submission" date="2015-09" db="EMBL/GenBank/DDBJ databases">
        <authorList>
            <consortium name="Pathogen Informatics"/>
        </authorList>
    </citation>
    <scope>NUCLEOTIDE SEQUENCE [LARGE SCALE GENOMIC DNA]</scope>
    <source>
        <strain evidence="3">Lake Konstanz</strain>
    </source>
</reference>
<proteinExistence type="predicted"/>
<organism evidence="2 3">
    <name type="scientific">Bodo saltans</name>
    <name type="common">Flagellated protozoan</name>
    <dbReference type="NCBI Taxonomy" id="75058"/>
    <lineage>
        <taxon>Eukaryota</taxon>
        <taxon>Discoba</taxon>
        <taxon>Euglenozoa</taxon>
        <taxon>Kinetoplastea</taxon>
        <taxon>Metakinetoplastina</taxon>
        <taxon>Eubodonida</taxon>
        <taxon>Bodonidae</taxon>
        <taxon>Bodo</taxon>
    </lineage>
</organism>
<protein>
    <submittedName>
        <fullName evidence="2">Uncharacterized protein</fullName>
    </submittedName>
</protein>
<sequence length="89" mass="9263">MRHDAPTPIAHEARSACHTSSTSSTAAELRAQLLPFIAPVVCTTTDSPGGHSDITISGGGLTTSEEAVVCMTAVKGLWTRHCAMFPTPL</sequence>
<gene>
    <name evidence="2" type="ORF">BSAL_42835</name>
</gene>
<feature type="compositionally biased region" description="Basic and acidic residues" evidence="1">
    <location>
        <begin position="1"/>
        <end position="15"/>
    </location>
</feature>
<dbReference type="AlphaFoldDB" id="A0A0S4JT68"/>
<evidence type="ECO:0000256" key="1">
    <source>
        <dbReference type="SAM" id="MobiDB-lite"/>
    </source>
</evidence>